<reference evidence="8 9" key="1">
    <citation type="submission" date="2024-04" db="EMBL/GenBank/DDBJ databases">
        <title>Bacillus oryzaecorticis sp. nov., a moderately halophilic bacterium isolated from rice husks.</title>
        <authorList>
            <person name="Zhu H.-S."/>
        </authorList>
    </citation>
    <scope>NUCLEOTIDE SEQUENCE [LARGE SCALE GENOMIC DNA]</scope>
    <source>
        <strain evidence="8 9">ZC255</strain>
    </source>
</reference>
<feature type="transmembrane region" description="Helical" evidence="6">
    <location>
        <begin position="184"/>
        <end position="207"/>
    </location>
</feature>
<dbReference type="PANTHER" id="PTHR33406:SF13">
    <property type="entry name" value="MEMBRANE PROTEIN YDFJ"/>
    <property type="match status" value="1"/>
</dbReference>
<comment type="subcellular location">
    <subcellularLocation>
        <location evidence="1">Cell membrane</location>
        <topology evidence="1">Multi-pass membrane protein</topology>
    </subcellularLocation>
</comment>
<feature type="transmembrane region" description="Helical" evidence="6">
    <location>
        <begin position="160"/>
        <end position="177"/>
    </location>
</feature>
<name>A0ABU9K3T2_9BACI</name>
<feature type="transmembrane region" description="Helical" evidence="6">
    <location>
        <begin position="345"/>
        <end position="363"/>
    </location>
</feature>
<evidence type="ECO:0000313" key="8">
    <source>
        <dbReference type="EMBL" id="MEL3970722.1"/>
    </source>
</evidence>
<evidence type="ECO:0000256" key="1">
    <source>
        <dbReference type="ARBA" id="ARBA00004651"/>
    </source>
</evidence>
<keyword evidence="9" id="KW-1185">Reference proteome</keyword>
<feature type="transmembrane region" description="Helical" evidence="6">
    <location>
        <begin position="650"/>
        <end position="671"/>
    </location>
</feature>
<feature type="transmembrane region" description="Helical" evidence="6">
    <location>
        <begin position="683"/>
        <end position="707"/>
    </location>
</feature>
<dbReference type="InterPro" id="IPR000731">
    <property type="entry name" value="SSD"/>
</dbReference>
<keyword evidence="3 6" id="KW-0812">Transmembrane</keyword>
<sequence length="729" mass="80668">MFKFFSNLTIRFPGVVLAIWVLILIGSLPLASSLQEQLLSSGVKVKDSESYKASEKINEEFANSSENSVSILLSSLSSVEEKDISMVKDVINSYKSVEAVEELQTDDQVVLKVHLTDGGNAFVADFRQKAKEFDELKILVTGSPAISYDIGEVSKDNVKLVERIGLPIVFLLLLFVFRSVTSALLPIIIGIFSILISSAVLSIISRYMDLSPLLTNVVTMLGLGIAIDYALFITRRFKSELENGNGKEAAIEKAVQTSGKSVFYAGLTVALTLLSLFVPDTLITNSVAIGGFTVVITSVLLSLSLLPVILFLLGNKVNFLKIGKTRESKSSVWEKLVNNIFKRPVLYLLGGILLVSFLIPFSSKLIMHIPVGAFQELPEGTESREGMEVLSDRLGIGNIFPIEILLNDENQSRMTHSDAVQSIDRLTNELRSLEGIEGVYSITNWNPEFSSVNEYQQLYENKMIEKLPAEVQENLSSLLSEGHQYSLIKVIPETAPYTEESRELVRTIRETILPKYQDEIEGMVTGETANGLDIDQKITDSMPLIIGLIILITYVLLLIAFRSIVLPIKAILMNTLVTASSVGFIVFMFQQGNLPGTNPAPINVNTPLIMFALLFGLSIDYEVIIISRIKEYYAETGQLKESIMKGFKETAGMINGAASIMIVVFGVFIFAHFQIIRELGTSLAYAILIDVLIVRTILVPSSMYLLGKWNWYFPLARKKPSPRLPRKAS</sequence>
<dbReference type="EMBL" id="JBBYAF010000001">
    <property type="protein sequence ID" value="MEL3970722.1"/>
    <property type="molecule type" value="Genomic_DNA"/>
</dbReference>
<feature type="transmembrane region" description="Helical" evidence="6">
    <location>
        <begin position="609"/>
        <end position="629"/>
    </location>
</feature>
<evidence type="ECO:0000259" key="7">
    <source>
        <dbReference type="PROSITE" id="PS50156"/>
    </source>
</evidence>
<dbReference type="InterPro" id="IPR050545">
    <property type="entry name" value="Mycobact_MmpL"/>
</dbReference>
<keyword evidence="4 6" id="KW-1133">Transmembrane helix</keyword>
<evidence type="ECO:0000256" key="5">
    <source>
        <dbReference type="ARBA" id="ARBA00023136"/>
    </source>
</evidence>
<evidence type="ECO:0000256" key="2">
    <source>
        <dbReference type="ARBA" id="ARBA00022475"/>
    </source>
</evidence>
<feature type="transmembrane region" description="Helical" evidence="6">
    <location>
        <begin position="571"/>
        <end position="589"/>
    </location>
</feature>
<evidence type="ECO:0000256" key="3">
    <source>
        <dbReference type="ARBA" id="ARBA00022692"/>
    </source>
</evidence>
<evidence type="ECO:0000256" key="6">
    <source>
        <dbReference type="SAM" id="Phobius"/>
    </source>
</evidence>
<gene>
    <name evidence="8" type="ORF">AAEO50_00370</name>
</gene>
<dbReference type="Pfam" id="PF03176">
    <property type="entry name" value="MMPL"/>
    <property type="match status" value="2"/>
</dbReference>
<keyword evidence="2" id="KW-1003">Cell membrane</keyword>
<protein>
    <submittedName>
        <fullName evidence="8">MMPL family transporter</fullName>
    </submittedName>
</protein>
<feature type="transmembrane region" description="Helical" evidence="6">
    <location>
        <begin position="544"/>
        <end position="564"/>
    </location>
</feature>
<comment type="caution">
    <text evidence="8">The sequence shown here is derived from an EMBL/GenBank/DDBJ whole genome shotgun (WGS) entry which is preliminary data.</text>
</comment>
<dbReference type="RefSeq" id="WP_341979227.1">
    <property type="nucleotide sequence ID" value="NZ_JBBYAF010000001.1"/>
</dbReference>
<feature type="domain" description="SSD" evidence="7">
    <location>
        <begin position="183"/>
        <end position="312"/>
    </location>
</feature>
<dbReference type="PANTHER" id="PTHR33406">
    <property type="entry name" value="MEMBRANE PROTEIN MJ1562-RELATED"/>
    <property type="match status" value="1"/>
</dbReference>
<accession>A0ABU9K3T2</accession>
<feature type="transmembrane region" description="Helical" evidence="6">
    <location>
        <begin position="213"/>
        <end position="232"/>
    </location>
</feature>
<organism evidence="8 9">
    <name type="scientific">Rossellomorea oryzaecorticis</name>
    <dbReference type="NCBI Taxonomy" id="1396505"/>
    <lineage>
        <taxon>Bacteria</taxon>
        <taxon>Bacillati</taxon>
        <taxon>Bacillota</taxon>
        <taxon>Bacilli</taxon>
        <taxon>Bacillales</taxon>
        <taxon>Bacillaceae</taxon>
        <taxon>Rossellomorea</taxon>
    </lineage>
</organism>
<dbReference type="InterPro" id="IPR004869">
    <property type="entry name" value="MMPL_dom"/>
</dbReference>
<feature type="transmembrane region" description="Helical" evidence="6">
    <location>
        <begin position="262"/>
        <end position="283"/>
    </location>
</feature>
<proteinExistence type="predicted"/>
<dbReference type="Gene3D" id="1.20.1640.10">
    <property type="entry name" value="Multidrug efflux transporter AcrB transmembrane domain"/>
    <property type="match status" value="2"/>
</dbReference>
<dbReference type="SUPFAM" id="SSF82866">
    <property type="entry name" value="Multidrug efflux transporter AcrB transmembrane domain"/>
    <property type="match status" value="2"/>
</dbReference>
<keyword evidence="5 6" id="KW-0472">Membrane</keyword>
<evidence type="ECO:0000313" key="9">
    <source>
        <dbReference type="Proteomes" id="UP001389717"/>
    </source>
</evidence>
<dbReference type="PROSITE" id="PS50156">
    <property type="entry name" value="SSD"/>
    <property type="match status" value="1"/>
</dbReference>
<evidence type="ECO:0000256" key="4">
    <source>
        <dbReference type="ARBA" id="ARBA00022989"/>
    </source>
</evidence>
<feature type="transmembrane region" description="Helical" evidence="6">
    <location>
        <begin position="289"/>
        <end position="314"/>
    </location>
</feature>
<dbReference type="Proteomes" id="UP001389717">
    <property type="component" value="Unassembled WGS sequence"/>
</dbReference>